<organism evidence="3 4">
    <name type="scientific">Aeromicrobium endophyticum</name>
    <dbReference type="NCBI Taxonomy" id="2292704"/>
    <lineage>
        <taxon>Bacteria</taxon>
        <taxon>Bacillati</taxon>
        <taxon>Actinomycetota</taxon>
        <taxon>Actinomycetes</taxon>
        <taxon>Propionibacteriales</taxon>
        <taxon>Nocardioidaceae</taxon>
        <taxon>Aeromicrobium</taxon>
    </lineage>
</organism>
<feature type="domain" description="VanZ-like" evidence="2">
    <location>
        <begin position="34"/>
        <end position="128"/>
    </location>
</feature>
<reference evidence="3 4" key="1">
    <citation type="submission" date="2018-08" db="EMBL/GenBank/DDBJ databases">
        <title>Aeromicrobium sp. M2KJ-4, whole genome shotgun sequence.</title>
        <authorList>
            <person name="Tuo L."/>
        </authorList>
    </citation>
    <scope>NUCLEOTIDE SEQUENCE [LARGE SCALE GENOMIC DNA]</scope>
    <source>
        <strain evidence="3 4">M2KJ-4</strain>
    </source>
</reference>
<dbReference type="EMBL" id="QUBR01000001">
    <property type="protein sequence ID" value="REK73016.1"/>
    <property type="molecule type" value="Genomic_DNA"/>
</dbReference>
<proteinExistence type="predicted"/>
<dbReference type="InterPro" id="IPR053150">
    <property type="entry name" value="Teicoplanin_resist-assoc"/>
</dbReference>
<dbReference type="RefSeq" id="WP_119703130.1">
    <property type="nucleotide sequence ID" value="NZ_JBHSOI010000001.1"/>
</dbReference>
<keyword evidence="1" id="KW-0812">Transmembrane</keyword>
<evidence type="ECO:0000259" key="2">
    <source>
        <dbReference type="Pfam" id="PF04892"/>
    </source>
</evidence>
<comment type="caution">
    <text evidence="3">The sequence shown here is derived from an EMBL/GenBank/DDBJ whole genome shotgun (WGS) entry which is preliminary data.</text>
</comment>
<sequence length="142" mass="15391">MRSRLLLLAAGAYVSALALIGLWKTPVDRNIAVVDLAPVSWTIARLGLTPWEGYDLIEFTANIALFVPLGVLLLMWWRRGGWLHATAVAFATSLMIEVLQQLLRPERYASASDVVANTLGGAVGGLLVVAGRRLSRRQPVAS</sequence>
<dbReference type="PANTHER" id="PTHR36834">
    <property type="entry name" value="MEMBRANE PROTEIN-RELATED"/>
    <property type="match status" value="1"/>
</dbReference>
<accession>A0A371PBR8</accession>
<feature type="transmembrane region" description="Helical" evidence="1">
    <location>
        <begin position="114"/>
        <end position="131"/>
    </location>
</feature>
<protein>
    <submittedName>
        <fullName evidence="3">VanZ family protein</fullName>
    </submittedName>
</protein>
<name>A0A371PBR8_9ACTN</name>
<dbReference type="PANTHER" id="PTHR36834:SF1">
    <property type="entry name" value="INTEGRAL MEMBRANE PROTEIN"/>
    <property type="match status" value="1"/>
</dbReference>
<dbReference type="InterPro" id="IPR006976">
    <property type="entry name" value="VanZ-like"/>
</dbReference>
<dbReference type="Pfam" id="PF04892">
    <property type="entry name" value="VanZ"/>
    <property type="match status" value="1"/>
</dbReference>
<dbReference type="OrthoDB" id="3748722at2"/>
<evidence type="ECO:0000313" key="3">
    <source>
        <dbReference type="EMBL" id="REK73016.1"/>
    </source>
</evidence>
<keyword evidence="4" id="KW-1185">Reference proteome</keyword>
<dbReference type="AlphaFoldDB" id="A0A371PBR8"/>
<gene>
    <name evidence="3" type="ORF">DX116_05350</name>
</gene>
<keyword evidence="1" id="KW-0472">Membrane</keyword>
<feature type="transmembrane region" description="Helical" evidence="1">
    <location>
        <begin position="56"/>
        <end position="75"/>
    </location>
</feature>
<evidence type="ECO:0000256" key="1">
    <source>
        <dbReference type="SAM" id="Phobius"/>
    </source>
</evidence>
<evidence type="ECO:0000313" key="4">
    <source>
        <dbReference type="Proteomes" id="UP000265581"/>
    </source>
</evidence>
<keyword evidence="1" id="KW-1133">Transmembrane helix</keyword>
<dbReference type="Proteomes" id="UP000265581">
    <property type="component" value="Unassembled WGS sequence"/>
</dbReference>
<feature type="transmembrane region" description="Helical" evidence="1">
    <location>
        <begin position="82"/>
        <end position="102"/>
    </location>
</feature>